<name>Q2GX19_CHAGB</name>
<keyword evidence="4 6" id="KW-0472">Membrane</keyword>
<keyword evidence="3 6" id="KW-1133">Transmembrane helix</keyword>
<evidence type="ECO:0000313" key="8">
    <source>
        <dbReference type="EMBL" id="EAQ86232.1"/>
    </source>
</evidence>
<organism evidence="8 9">
    <name type="scientific">Chaetomium globosum (strain ATCC 6205 / CBS 148.51 / DSM 1962 / NBRC 6347 / NRRL 1970)</name>
    <name type="common">Soil fungus</name>
    <dbReference type="NCBI Taxonomy" id="306901"/>
    <lineage>
        <taxon>Eukaryota</taxon>
        <taxon>Fungi</taxon>
        <taxon>Dikarya</taxon>
        <taxon>Ascomycota</taxon>
        <taxon>Pezizomycotina</taxon>
        <taxon>Sordariomycetes</taxon>
        <taxon>Sordariomycetidae</taxon>
        <taxon>Sordariales</taxon>
        <taxon>Chaetomiaceae</taxon>
        <taxon>Chaetomium</taxon>
    </lineage>
</organism>
<evidence type="ECO:0000256" key="7">
    <source>
        <dbReference type="SAM" id="SignalP"/>
    </source>
</evidence>
<dbReference type="InterPro" id="IPR051694">
    <property type="entry name" value="Immunoregulatory_rcpt-like"/>
</dbReference>
<dbReference type="AlphaFoldDB" id="Q2GX19"/>
<evidence type="ECO:0000313" key="9">
    <source>
        <dbReference type="Proteomes" id="UP000001056"/>
    </source>
</evidence>
<dbReference type="Gene3D" id="1.20.5.510">
    <property type="entry name" value="Single helix bin"/>
    <property type="match status" value="1"/>
</dbReference>
<feature type="region of interest" description="Disordered" evidence="5">
    <location>
        <begin position="38"/>
        <end position="60"/>
    </location>
</feature>
<keyword evidence="7" id="KW-0732">Signal</keyword>
<evidence type="ECO:0000256" key="4">
    <source>
        <dbReference type="ARBA" id="ARBA00023136"/>
    </source>
</evidence>
<proteinExistence type="predicted"/>
<feature type="chain" id="PRO_5004208696" description="Mid2 domain-containing protein" evidence="7">
    <location>
        <begin position="23"/>
        <end position="409"/>
    </location>
</feature>
<feature type="compositionally biased region" description="Low complexity" evidence="5">
    <location>
        <begin position="191"/>
        <end position="234"/>
    </location>
</feature>
<dbReference type="InParanoid" id="Q2GX19"/>
<dbReference type="EMBL" id="CH408033">
    <property type="protein sequence ID" value="EAQ86232.1"/>
    <property type="molecule type" value="Genomic_DNA"/>
</dbReference>
<dbReference type="HOGENOM" id="CLU_654135_0_0_1"/>
<feature type="region of interest" description="Disordered" evidence="5">
    <location>
        <begin position="284"/>
        <end position="409"/>
    </location>
</feature>
<dbReference type="PANTHER" id="PTHR15549:SF26">
    <property type="entry name" value="AXIAL BUDDING PATTERN PROTEIN 2-RELATED"/>
    <property type="match status" value="1"/>
</dbReference>
<dbReference type="VEuPathDB" id="FungiDB:CHGG_07485"/>
<keyword evidence="2 6" id="KW-0812">Transmembrane</keyword>
<sequence length="409" mass="43078">MRSQIWLLAASGHLACADWAFGQDLDYRGGEVAHLLPRETRASDHDGANGWTPRPTEGPSFELARRRQDWARLKRQSDNTWVDETTCGWRANSESVPFTCPASHTCATNTDQVVGCTSSGGDNPFFTVCLDYQAVQNGACESVGPRTGCCMTESIGQCITYLWPGATVKSMYRCYTERAVITMLSSPPGPESTSVSTSSTTSTSETSTSETASGTTDPAPGETETEPPTSETGGSNTGAIVGGVVGGVAGLALIAGAIAFVMIRSRKKKNNVVGGNTAYSAVAPGDAGFPSSPMPPASGYPPSHMSPQMNQGGQYYNPSTIGSTTYPETPYLGSTTPQPPGAYDMRHSYYDPSKPADQPQPGAYAPYPGAPYPGPYHPPAPISELDNTNVAPGQQNNPVEMGDNGPTHR</sequence>
<dbReference type="GO" id="GO:0071944">
    <property type="term" value="C:cell periphery"/>
    <property type="evidence" value="ECO:0007669"/>
    <property type="project" value="UniProtKB-ARBA"/>
</dbReference>
<dbReference type="OMA" id="RRQSRNM"/>
<feature type="compositionally biased region" description="Pro residues" evidence="5">
    <location>
        <begin position="368"/>
        <end position="381"/>
    </location>
</feature>
<accession>Q2GX19</accession>
<protein>
    <recommendedName>
        <fullName evidence="10">Mid2 domain-containing protein</fullName>
    </recommendedName>
</protein>
<feature type="compositionally biased region" description="Polar residues" evidence="5">
    <location>
        <begin position="385"/>
        <end position="398"/>
    </location>
</feature>
<feature type="transmembrane region" description="Helical" evidence="6">
    <location>
        <begin position="239"/>
        <end position="263"/>
    </location>
</feature>
<dbReference type="GeneID" id="4394572"/>
<dbReference type="PANTHER" id="PTHR15549">
    <property type="entry name" value="PAIRED IMMUNOGLOBULIN-LIKE TYPE 2 RECEPTOR"/>
    <property type="match status" value="1"/>
</dbReference>
<dbReference type="eggNOG" id="ENOG502QRH7">
    <property type="taxonomic scope" value="Eukaryota"/>
</dbReference>
<feature type="region of interest" description="Disordered" evidence="5">
    <location>
        <begin position="185"/>
        <end position="237"/>
    </location>
</feature>
<evidence type="ECO:0000256" key="5">
    <source>
        <dbReference type="SAM" id="MobiDB-lite"/>
    </source>
</evidence>
<dbReference type="RefSeq" id="XP_001225141.1">
    <property type="nucleotide sequence ID" value="XM_001225140.1"/>
</dbReference>
<keyword evidence="9" id="KW-1185">Reference proteome</keyword>
<dbReference type="Proteomes" id="UP000001056">
    <property type="component" value="Unassembled WGS sequence"/>
</dbReference>
<dbReference type="STRING" id="306901.Q2GX19"/>
<evidence type="ECO:0000256" key="1">
    <source>
        <dbReference type="ARBA" id="ARBA00004167"/>
    </source>
</evidence>
<feature type="compositionally biased region" description="Polar residues" evidence="5">
    <location>
        <begin position="305"/>
        <end position="336"/>
    </location>
</feature>
<dbReference type="OrthoDB" id="5347452at2759"/>
<evidence type="ECO:0000256" key="2">
    <source>
        <dbReference type="ARBA" id="ARBA00022692"/>
    </source>
</evidence>
<evidence type="ECO:0000256" key="6">
    <source>
        <dbReference type="SAM" id="Phobius"/>
    </source>
</evidence>
<feature type="compositionally biased region" description="Low complexity" evidence="5">
    <location>
        <begin position="355"/>
        <end position="367"/>
    </location>
</feature>
<feature type="signal peptide" evidence="7">
    <location>
        <begin position="1"/>
        <end position="22"/>
    </location>
</feature>
<evidence type="ECO:0000256" key="3">
    <source>
        <dbReference type="ARBA" id="ARBA00022989"/>
    </source>
</evidence>
<reference evidence="9" key="1">
    <citation type="journal article" date="2015" name="Genome Announc.">
        <title>Draft genome sequence of the cellulolytic fungus Chaetomium globosum.</title>
        <authorList>
            <person name="Cuomo C.A."/>
            <person name="Untereiner W.A."/>
            <person name="Ma L.-J."/>
            <person name="Grabherr M."/>
            <person name="Birren B.W."/>
        </authorList>
    </citation>
    <scope>NUCLEOTIDE SEQUENCE [LARGE SCALE GENOMIC DNA]</scope>
    <source>
        <strain evidence="9">ATCC 6205 / CBS 148.51 / DSM 1962 / NBRC 6347 / NRRL 1970</strain>
    </source>
</reference>
<comment type="subcellular location">
    <subcellularLocation>
        <location evidence="1">Membrane</location>
        <topology evidence="1">Single-pass membrane protein</topology>
    </subcellularLocation>
</comment>
<feature type="compositionally biased region" description="Basic and acidic residues" evidence="5">
    <location>
        <begin position="38"/>
        <end position="47"/>
    </location>
</feature>
<dbReference type="GO" id="GO:0016020">
    <property type="term" value="C:membrane"/>
    <property type="evidence" value="ECO:0007669"/>
    <property type="project" value="UniProtKB-SubCell"/>
</dbReference>
<evidence type="ECO:0008006" key="10">
    <source>
        <dbReference type="Google" id="ProtNLM"/>
    </source>
</evidence>
<gene>
    <name evidence="8" type="ORF">CHGG_07485</name>
</gene>